<dbReference type="SUPFAM" id="SSF49785">
    <property type="entry name" value="Galactose-binding domain-like"/>
    <property type="match status" value="1"/>
</dbReference>
<dbReference type="CDD" id="cd00063">
    <property type="entry name" value="FN3"/>
    <property type="match status" value="1"/>
</dbReference>
<proteinExistence type="predicted"/>
<dbReference type="Pfam" id="PF04862">
    <property type="entry name" value="DUF642"/>
    <property type="match status" value="1"/>
</dbReference>
<dbReference type="SUPFAM" id="SSF56988">
    <property type="entry name" value="Anthrax protective antigen"/>
    <property type="match status" value="1"/>
</dbReference>
<dbReference type="Gene3D" id="2.60.120.260">
    <property type="entry name" value="Galactose-binding domain-like"/>
    <property type="match status" value="1"/>
</dbReference>
<dbReference type="EMBL" id="MHKQ01000006">
    <property type="protein sequence ID" value="OGY94543.1"/>
    <property type="molecule type" value="Genomic_DNA"/>
</dbReference>
<feature type="domain" description="Fibronectin type-III" evidence="4">
    <location>
        <begin position="1407"/>
        <end position="1500"/>
    </location>
</feature>
<dbReference type="GO" id="GO:0003993">
    <property type="term" value="F:acid phosphatase activity"/>
    <property type="evidence" value="ECO:0007669"/>
    <property type="project" value="InterPro"/>
</dbReference>
<reference evidence="6 7" key="1">
    <citation type="journal article" date="2016" name="Nat. Commun.">
        <title>Thousands of microbial genomes shed light on interconnected biogeochemical processes in an aquifer system.</title>
        <authorList>
            <person name="Anantharaman K."/>
            <person name="Brown C.T."/>
            <person name="Hug L.A."/>
            <person name="Sharon I."/>
            <person name="Castelle C.J."/>
            <person name="Probst A.J."/>
            <person name="Thomas B.C."/>
            <person name="Singh A."/>
            <person name="Wilkins M.J."/>
            <person name="Karaoz U."/>
            <person name="Brodie E.L."/>
            <person name="Williams K.H."/>
            <person name="Hubbard S.S."/>
            <person name="Banfield J.F."/>
        </authorList>
    </citation>
    <scope>NUCLEOTIDE SEQUENCE [LARGE SCALE GENOMIC DNA]</scope>
</reference>
<dbReference type="NCBIfam" id="TIGR01451">
    <property type="entry name" value="B_ant_repeat"/>
    <property type="match status" value="1"/>
</dbReference>
<keyword evidence="1" id="KW-0732">Signal</keyword>
<dbReference type="GO" id="GO:0046872">
    <property type="term" value="F:metal ion binding"/>
    <property type="evidence" value="ECO:0007669"/>
    <property type="project" value="InterPro"/>
</dbReference>
<dbReference type="Gene3D" id="2.60.40.10">
    <property type="entry name" value="Immunoglobulins"/>
    <property type="match status" value="1"/>
</dbReference>
<name>A0A1G2BZE4_9BACT</name>
<dbReference type="InterPro" id="IPR006946">
    <property type="entry name" value="DGR2-like_dom"/>
</dbReference>
<dbReference type="InterPro" id="IPR037524">
    <property type="entry name" value="PA14/GLEYA"/>
</dbReference>
<accession>A0A1G2BZE4</accession>
<feature type="domain" description="PA14" evidence="5">
    <location>
        <begin position="549"/>
        <end position="693"/>
    </location>
</feature>
<dbReference type="Pfam" id="PF01345">
    <property type="entry name" value="DUF11"/>
    <property type="match status" value="1"/>
</dbReference>
<dbReference type="PROSITE" id="PS50853">
    <property type="entry name" value="FN3"/>
    <property type="match status" value="1"/>
</dbReference>
<protein>
    <recommendedName>
        <fullName evidence="8">PA14 domain-containing protein</fullName>
    </recommendedName>
</protein>
<dbReference type="InterPro" id="IPR047589">
    <property type="entry name" value="DUF11_rpt"/>
</dbReference>
<dbReference type="InterPro" id="IPR008963">
    <property type="entry name" value="Purple_acid_Pase-like_N"/>
</dbReference>
<keyword evidence="2" id="KW-0677">Repeat</keyword>
<dbReference type="InterPro" id="IPR001434">
    <property type="entry name" value="OmcB-like_DUF11"/>
</dbReference>
<dbReference type="SUPFAM" id="SSF117074">
    <property type="entry name" value="Hypothetical protein PA1324"/>
    <property type="match status" value="1"/>
</dbReference>
<dbReference type="Pfam" id="PF07691">
    <property type="entry name" value="PA14"/>
    <property type="match status" value="1"/>
</dbReference>
<dbReference type="PROSITE" id="PS51820">
    <property type="entry name" value="PA14"/>
    <property type="match status" value="1"/>
</dbReference>
<dbReference type="Proteomes" id="UP000177626">
    <property type="component" value="Unassembled WGS sequence"/>
</dbReference>
<dbReference type="NCBIfam" id="TIGR02232">
    <property type="entry name" value="myxo_disulf_rpt"/>
    <property type="match status" value="2"/>
</dbReference>
<organism evidence="6 7">
    <name type="scientific">Candidatus Komeilibacteria bacterium RIFOXYC1_FULL_37_11</name>
    <dbReference type="NCBI Taxonomy" id="1798555"/>
    <lineage>
        <taxon>Bacteria</taxon>
        <taxon>Candidatus Komeiliibacteriota</taxon>
    </lineage>
</organism>
<evidence type="ECO:0008006" key="8">
    <source>
        <dbReference type="Google" id="ProtNLM"/>
    </source>
</evidence>
<evidence type="ECO:0000313" key="7">
    <source>
        <dbReference type="Proteomes" id="UP000177626"/>
    </source>
</evidence>
<comment type="caution">
    <text evidence="6">The sequence shown here is derived from an EMBL/GenBank/DDBJ whole genome shotgun (WGS) entry which is preliminary data.</text>
</comment>
<dbReference type="InterPro" id="IPR011936">
    <property type="entry name" value="Myxo_disulph_rpt"/>
</dbReference>
<evidence type="ECO:0000256" key="2">
    <source>
        <dbReference type="ARBA" id="ARBA00022737"/>
    </source>
</evidence>
<evidence type="ECO:0000259" key="4">
    <source>
        <dbReference type="PROSITE" id="PS50853"/>
    </source>
</evidence>
<dbReference type="InterPro" id="IPR008979">
    <property type="entry name" value="Galactose-bd-like_sf"/>
</dbReference>
<dbReference type="InterPro" id="IPR013783">
    <property type="entry name" value="Ig-like_fold"/>
</dbReference>
<dbReference type="Gene3D" id="2.60.40.380">
    <property type="entry name" value="Purple acid phosphatase-like, N-terminal"/>
    <property type="match status" value="1"/>
</dbReference>
<gene>
    <name evidence="6" type="ORF">A2406_03145</name>
</gene>
<dbReference type="InterPro" id="IPR003961">
    <property type="entry name" value="FN3_dom"/>
</dbReference>
<evidence type="ECO:0000256" key="3">
    <source>
        <dbReference type="ARBA" id="ARBA00023157"/>
    </source>
</evidence>
<keyword evidence="3" id="KW-1015">Disulfide bond</keyword>
<dbReference type="InterPro" id="IPR011658">
    <property type="entry name" value="PA14_dom"/>
</dbReference>
<sequence>MKKVFKMGFFYLVVFAMVLGNSVLSIDFSIPVAHAITIENTQFEEGNPSCIDLGYDNEYKVDPPSDGTYTTTEGDITLTNTGTGQFDWSSTFGIDGVIAKGGDGANVYTYNPASTGGNGLLTPLNGGDQRADLSHASFCYNDPEPYCELTLTKSDEGFEPIAPGAEITYHLTLTNTGTADCNGVWLKDYYDANTSYVSTTLTPTINDPGYRVGWWFNTITPGNFEEVDLTMLVKDETACDSTLTNTAKFKLDSENTWTEIAEQTSVVCEDEDQCTTDSDDYNGTLDMVNIGDTLSEASHPIDGWSSANISGGYGGCQNGVVCDYRQVIEEDLCTEEGRGATTILHAGEGLVDSITIRHLDGISLMDSFDVYINDQYIANWLDETQISSETWRETTFDLSDYEFSGDLQIKLVATDDIWNLCGTYGQVAIDWISMQGCGDTWEASYCGDGNIDRNLNEQCDDGNAEDGDGCSASCTTEGSQIECGNEKREASEQCDDGNAEDGDGCTANCSLENTYECEDITSQNGWYGQYFNYLAEHPDMDLPSGQWPDDGHGDPLGIWNTDWYDSQYFKFNRVDDNLMFGGAFFPMDFAAEEIHNGHDYHFGIHWRAQVTTDTAGDYDFSATSDDDLWVYLDGVLVAENDGIHAPSNINGTMTLDGSHIVDIFFAERHVTQSHMSFEFADETLDIVPMPEECAICGNGIVEGDEECDAGLNGSITCTTECTISEQPPICYVEGEPFFASTVFSYDQGQKKDGSNVDANRSVPEQGLVLELGQNVSNFFSLGFGGWTIVSFDNVFVDGPGNDIKITEDTWGGGYPLEKADVYVSQDGTTWAFLGTADNTNLNVIHTTSEFDLAATGLTWGQYIKVVDTSDPSVHSASADGYDLNAVEALSGGYIGECEDVITVCKMDEQENPLADWEMTLYGSNLITNGGFETPILSSGSWSIYPDASLTSWTVNSGDGLEIQYNAAGAPHGGNQLAELDSNNSSVVSQTITTIPGEEYNFSFWYSPRPGIGSGDNTIGVSVQGVGDSGFLVSDTIGATAVGGSNTTWALYEYSFTATQTSTEIKFADLGTSNSLGGYLDDVVLLQTVSGLTEENGCVEFVNLSYDIYQVMETMQEGWEQIEPIDLNYFTVDFNEENDNPTVTFVNKRNFEEPTYDVHGYKWEDINGNGLRDCEFLVTAAVTDLQTPLTECESVLSGWTINLYEGESSTPLMTMDTSDAADEHFGWYWFEGLLAGDYRICEELKNGWQQIYPGEDGCHWISLPNDESQTQNAVLAPEYNFANQQLSEGQTYCGDGIIQTPNDEGIGGPENDGNEQCDINGQACTTEDGYAGTQSCNMSSEESQLLACTWNLCVTEEECGDGLLNGNEQCDHGPDGSSTCTTQCETIPEPPCTVNCGVTTTGGGGGGGPVTFSIKNLNTEVSCSGVEMSWLTNLISDTILDYGTSSGVYTEHISNDTNATGHEITLTGLLSNTTYYYQVRAISGTGTEIKVVEKSFTTPPVEQCGAVLGEKIGSPLLCDFLRPSGSHGQDQDINGVIQYPDGSLLRDACNKTMPVYLIKDQQKWHIPNWKYLHDHYFGQRIYNILSTVLNNYPNWTPKVLGVKYYADGTLLRGSNMKVYIIEDGHKRHITSLEELLKYAGQEIINVSDEVLNQY</sequence>
<evidence type="ECO:0000313" key="6">
    <source>
        <dbReference type="EMBL" id="OGY94543.1"/>
    </source>
</evidence>
<evidence type="ECO:0000256" key="1">
    <source>
        <dbReference type="ARBA" id="ARBA00022729"/>
    </source>
</evidence>
<evidence type="ECO:0000259" key="5">
    <source>
        <dbReference type="PROSITE" id="PS51820"/>
    </source>
</evidence>
<dbReference type="SUPFAM" id="SSF49363">
    <property type="entry name" value="Purple acid phosphatase, N-terminal domain"/>
    <property type="match status" value="1"/>
</dbReference>